<protein>
    <recommendedName>
        <fullName evidence="6">Serine/threonine-protein kinase 40</fullName>
        <ecNumber evidence="5">2.7.11.1</ecNumber>
    </recommendedName>
</protein>
<evidence type="ECO:0000259" key="17">
    <source>
        <dbReference type="PROSITE" id="PS50011"/>
    </source>
</evidence>
<dbReference type="EMBL" id="CAJPEV010000110">
    <property type="protein sequence ID" value="CAG0880742.1"/>
    <property type="molecule type" value="Genomic_DNA"/>
</dbReference>
<evidence type="ECO:0000256" key="3">
    <source>
        <dbReference type="ARBA" id="ARBA00004496"/>
    </source>
</evidence>
<keyword evidence="13" id="KW-0539">Nucleus</keyword>
<dbReference type="PANTHER" id="PTHR22961:SF16">
    <property type="entry name" value="SERINE_THREONINE-PROTEIN KINASE 40"/>
    <property type="match status" value="1"/>
</dbReference>
<name>A0A7R9A375_9CRUS</name>
<keyword evidence="9" id="KW-0808">Transferase</keyword>
<evidence type="ECO:0000256" key="7">
    <source>
        <dbReference type="ARBA" id="ARBA00022490"/>
    </source>
</evidence>
<gene>
    <name evidence="18" type="ORF">DSTB1V02_LOCUS1224</name>
</gene>
<comment type="similarity">
    <text evidence="4">Belongs to the protein kinase superfamily. CAMK Ser/Thr protein kinase family.</text>
</comment>
<dbReference type="GO" id="GO:0005737">
    <property type="term" value="C:cytoplasm"/>
    <property type="evidence" value="ECO:0007669"/>
    <property type="project" value="UniProtKB-SubCell"/>
</dbReference>
<comment type="subcellular location">
    <subcellularLocation>
        <location evidence="3">Cytoplasm</location>
    </subcellularLocation>
    <subcellularLocation>
        <location evidence="2">Nucleus</location>
    </subcellularLocation>
</comment>
<keyword evidence="19" id="KW-1185">Reference proteome</keyword>
<dbReference type="InterPro" id="IPR024104">
    <property type="entry name" value="Tribbles/Ser_Thr_kinase_40"/>
</dbReference>
<evidence type="ECO:0000256" key="8">
    <source>
        <dbReference type="ARBA" id="ARBA00022527"/>
    </source>
</evidence>
<feature type="compositionally biased region" description="Low complexity" evidence="16">
    <location>
        <begin position="1"/>
        <end position="20"/>
    </location>
</feature>
<dbReference type="InterPro" id="IPR000719">
    <property type="entry name" value="Prot_kinase_dom"/>
</dbReference>
<evidence type="ECO:0000256" key="10">
    <source>
        <dbReference type="ARBA" id="ARBA00022741"/>
    </source>
</evidence>
<dbReference type="SUPFAM" id="SSF56112">
    <property type="entry name" value="Protein kinase-like (PK-like)"/>
    <property type="match status" value="1"/>
</dbReference>
<keyword evidence="10" id="KW-0547">Nucleotide-binding</keyword>
<evidence type="ECO:0000256" key="11">
    <source>
        <dbReference type="ARBA" id="ARBA00022777"/>
    </source>
</evidence>
<dbReference type="AlphaFoldDB" id="A0A7R9A375"/>
<feature type="compositionally biased region" description="Low complexity" evidence="16">
    <location>
        <begin position="456"/>
        <end position="469"/>
    </location>
</feature>
<evidence type="ECO:0000256" key="5">
    <source>
        <dbReference type="ARBA" id="ARBA00012513"/>
    </source>
</evidence>
<comment type="function">
    <text evidence="1">May be a negative regulator of NF-kappa-B and p53-mediated gene transcription.</text>
</comment>
<comment type="catalytic activity">
    <reaction evidence="15">
        <text>L-seryl-[protein] + ATP = O-phospho-L-seryl-[protein] + ADP + H(+)</text>
        <dbReference type="Rhea" id="RHEA:17989"/>
        <dbReference type="Rhea" id="RHEA-COMP:9863"/>
        <dbReference type="Rhea" id="RHEA-COMP:11604"/>
        <dbReference type="ChEBI" id="CHEBI:15378"/>
        <dbReference type="ChEBI" id="CHEBI:29999"/>
        <dbReference type="ChEBI" id="CHEBI:30616"/>
        <dbReference type="ChEBI" id="CHEBI:83421"/>
        <dbReference type="ChEBI" id="CHEBI:456216"/>
        <dbReference type="EC" id="2.7.11.1"/>
    </reaction>
</comment>
<evidence type="ECO:0000256" key="12">
    <source>
        <dbReference type="ARBA" id="ARBA00022840"/>
    </source>
</evidence>
<sequence>MADQDSNSSEVPPNSSSSNSGKIEGLLSEQISCLPRKRAIGGKEHDGSLERKCRRFSGASLFKKKLNSAVLNQEEGHEEKVKGNEAIAGTQVEKHRIRKAGHFLLGPALGGSPVKSITQCLARRRGTEDFYTLKMLMLEGRGGETQDHKQGRMLMYTEYSLLSLLKGQEGVIQCHGIFKEEIPEEMEIQSSEGKAVQVFTGRSVKRLCLVIDCLYAHPYKDQSSTYVNLQHHVMREKKLSERETLTIFCDIAYTVQRLHQRNIVHRDLKLGNLVLDRLRSRVVMTNFCLGKHLMSDNDLLKDQRGSPAYISPDVLSGKPYHGKPSDMWALGVVLYTMLYGQFPFFDSVPQELFRKIKAAEYTIPNDGRVTESVQGIIRGLLVLDPMKRLTASQLVDALSTAVALWQNILANPLPLQVVPEMPHEGERGRKDRDGMSHLEIFLRKAAIAAEEGSPQSSPSHYRYLSSSPPSRRYAGQIPIHRITRDAQPLSQSQLLQYQHLVANICTNPLPGNPTANPTQLQLVPNAPPPAFLGRTESGEDRVVPELGPQSTSVSTTTYQPVVPSYRLGIAPICLLPRLALPTATDMPKTPTRNASCPNFFFPGEPGSSRGTKRKATNGNGGTPLNKALKSPTVPEHIQRQLSLLASQKNIVPRAGPLETGSRTHSGVNGRNLAALNLAVTSDNPSTSHLQADGQGSS</sequence>
<dbReference type="InterPro" id="IPR008271">
    <property type="entry name" value="Ser/Thr_kinase_AS"/>
</dbReference>
<evidence type="ECO:0000256" key="2">
    <source>
        <dbReference type="ARBA" id="ARBA00004123"/>
    </source>
</evidence>
<dbReference type="Proteomes" id="UP000677054">
    <property type="component" value="Unassembled WGS sequence"/>
</dbReference>
<feature type="region of interest" description="Disordered" evidence="16">
    <location>
        <begin position="589"/>
        <end position="634"/>
    </location>
</feature>
<keyword evidence="8" id="KW-0723">Serine/threonine-protein kinase</keyword>
<evidence type="ECO:0000256" key="13">
    <source>
        <dbReference type="ARBA" id="ARBA00023242"/>
    </source>
</evidence>
<feature type="region of interest" description="Disordered" evidence="16">
    <location>
        <begin position="1"/>
        <end position="23"/>
    </location>
</feature>
<dbReference type="PROSITE" id="PS00108">
    <property type="entry name" value="PROTEIN_KINASE_ST"/>
    <property type="match status" value="1"/>
</dbReference>
<dbReference type="Gene3D" id="1.10.510.10">
    <property type="entry name" value="Transferase(Phosphotransferase) domain 1"/>
    <property type="match status" value="1"/>
</dbReference>
<dbReference type="GO" id="GO:0005524">
    <property type="term" value="F:ATP binding"/>
    <property type="evidence" value="ECO:0007669"/>
    <property type="project" value="UniProtKB-KW"/>
</dbReference>
<organism evidence="18">
    <name type="scientific">Darwinula stevensoni</name>
    <dbReference type="NCBI Taxonomy" id="69355"/>
    <lineage>
        <taxon>Eukaryota</taxon>
        <taxon>Metazoa</taxon>
        <taxon>Ecdysozoa</taxon>
        <taxon>Arthropoda</taxon>
        <taxon>Crustacea</taxon>
        <taxon>Oligostraca</taxon>
        <taxon>Ostracoda</taxon>
        <taxon>Podocopa</taxon>
        <taxon>Podocopida</taxon>
        <taxon>Darwinulocopina</taxon>
        <taxon>Darwinuloidea</taxon>
        <taxon>Darwinulidae</taxon>
        <taxon>Darwinula</taxon>
    </lineage>
</organism>
<accession>A0A7R9A375</accession>
<feature type="domain" description="Protein kinase" evidence="17">
    <location>
        <begin position="103"/>
        <end position="402"/>
    </location>
</feature>
<dbReference type="InterPro" id="IPR024236">
    <property type="entry name" value="Ser/Thr_kinase_40"/>
</dbReference>
<dbReference type="GO" id="GO:0004674">
    <property type="term" value="F:protein serine/threonine kinase activity"/>
    <property type="evidence" value="ECO:0007669"/>
    <property type="project" value="UniProtKB-KW"/>
</dbReference>
<dbReference type="CDD" id="cd13974">
    <property type="entry name" value="STKc_SHIK"/>
    <property type="match status" value="1"/>
</dbReference>
<dbReference type="PROSITE" id="PS50011">
    <property type="entry name" value="PROTEIN_KINASE_DOM"/>
    <property type="match status" value="1"/>
</dbReference>
<dbReference type="OrthoDB" id="410920at2759"/>
<evidence type="ECO:0000256" key="6">
    <source>
        <dbReference type="ARBA" id="ARBA00016813"/>
    </source>
</evidence>
<keyword evidence="12" id="KW-0067">ATP-binding</keyword>
<evidence type="ECO:0000256" key="16">
    <source>
        <dbReference type="SAM" id="MobiDB-lite"/>
    </source>
</evidence>
<reference evidence="18" key="1">
    <citation type="submission" date="2020-11" db="EMBL/GenBank/DDBJ databases">
        <authorList>
            <person name="Tran Van P."/>
        </authorList>
    </citation>
    <scope>NUCLEOTIDE SEQUENCE</scope>
</reference>
<feature type="region of interest" description="Disordered" evidence="16">
    <location>
        <begin position="449"/>
        <end position="469"/>
    </location>
</feature>
<evidence type="ECO:0000256" key="14">
    <source>
        <dbReference type="ARBA" id="ARBA00047899"/>
    </source>
</evidence>
<dbReference type="InterPro" id="IPR011009">
    <property type="entry name" value="Kinase-like_dom_sf"/>
</dbReference>
<keyword evidence="11" id="KW-0418">Kinase</keyword>
<evidence type="ECO:0000313" key="18">
    <source>
        <dbReference type="EMBL" id="CAD7241224.1"/>
    </source>
</evidence>
<dbReference type="PANTHER" id="PTHR22961">
    <property type="entry name" value="SER/THR PROTEIN KINASE-TRB"/>
    <property type="match status" value="1"/>
</dbReference>
<dbReference type="EMBL" id="LR899627">
    <property type="protein sequence ID" value="CAD7241224.1"/>
    <property type="molecule type" value="Genomic_DNA"/>
</dbReference>
<dbReference type="Pfam" id="PF00069">
    <property type="entry name" value="Pkinase"/>
    <property type="match status" value="1"/>
</dbReference>
<evidence type="ECO:0000256" key="4">
    <source>
        <dbReference type="ARBA" id="ARBA00006692"/>
    </source>
</evidence>
<evidence type="ECO:0000256" key="15">
    <source>
        <dbReference type="ARBA" id="ARBA00048679"/>
    </source>
</evidence>
<comment type="catalytic activity">
    <reaction evidence="14">
        <text>L-threonyl-[protein] + ATP = O-phospho-L-threonyl-[protein] + ADP + H(+)</text>
        <dbReference type="Rhea" id="RHEA:46608"/>
        <dbReference type="Rhea" id="RHEA-COMP:11060"/>
        <dbReference type="Rhea" id="RHEA-COMP:11605"/>
        <dbReference type="ChEBI" id="CHEBI:15378"/>
        <dbReference type="ChEBI" id="CHEBI:30013"/>
        <dbReference type="ChEBI" id="CHEBI:30616"/>
        <dbReference type="ChEBI" id="CHEBI:61977"/>
        <dbReference type="ChEBI" id="CHEBI:456216"/>
        <dbReference type="EC" id="2.7.11.1"/>
    </reaction>
</comment>
<evidence type="ECO:0000313" key="19">
    <source>
        <dbReference type="Proteomes" id="UP000677054"/>
    </source>
</evidence>
<dbReference type="GO" id="GO:0005634">
    <property type="term" value="C:nucleus"/>
    <property type="evidence" value="ECO:0007669"/>
    <property type="project" value="UniProtKB-SubCell"/>
</dbReference>
<evidence type="ECO:0000256" key="9">
    <source>
        <dbReference type="ARBA" id="ARBA00022679"/>
    </source>
</evidence>
<proteinExistence type="inferred from homology"/>
<dbReference type="SMART" id="SM00220">
    <property type="entry name" value="S_TKc"/>
    <property type="match status" value="1"/>
</dbReference>
<evidence type="ECO:0000256" key="1">
    <source>
        <dbReference type="ARBA" id="ARBA00003412"/>
    </source>
</evidence>
<keyword evidence="7" id="KW-0963">Cytoplasm</keyword>
<dbReference type="EC" id="2.7.11.1" evidence="5"/>